<evidence type="ECO:0000313" key="12">
    <source>
        <dbReference type="EMBL" id="KAK7680390.1"/>
    </source>
</evidence>
<accession>A0AAW0FMZ5</accession>
<name>A0AAW0FMZ5_9APHY</name>
<sequence length="108" mass="11975">MSFLVGPISGALVAGGVYYGFSTMIQSSTERHRTDLHLLSRRLVDASATVPAPPSASERIHHSQFNTLLKSKWNTQLGNLFDGVRELDEKAVDWTKRVLYGGDVKEDQ</sequence>
<dbReference type="GO" id="GO:0061617">
    <property type="term" value="C:MICOS complex"/>
    <property type="evidence" value="ECO:0007669"/>
    <property type="project" value="UniProtKB-UniRule"/>
</dbReference>
<dbReference type="EMBL" id="JASBNA010000050">
    <property type="protein sequence ID" value="KAK7680390.1"/>
    <property type="molecule type" value="Genomic_DNA"/>
</dbReference>
<evidence type="ECO:0000256" key="10">
    <source>
        <dbReference type="ARBA" id="ARBA00032985"/>
    </source>
</evidence>
<organism evidence="12 13">
    <name type="scientific">Cerrena zonata</name>
    <dbReference type="NCBI Taxonomy" id="2478898"/>
    <lineage>
        <taxon>Eukaryota</taxon>
        <taxon>Fungi</taxon>
        <taxon>Dikarya</taxon>
        <taxon>Basidiomycota</taxon>
        <taxon>Agaricomycotina</taxon>
        <taxon>Agaricomycetes</taxon>
        <taxon>Polyporales</taxon>
        <taxon>Cerrenaceae</taxon>
        <taxon>Cerrena</taxon>
    </lineage>
</organism>
<dbReference type="Pfam" id="PF17050">
    <property type="entry name" value="AIM5"/>
    <property type="match status" value="1"/>
</dbReference>
<dbReference type="Proteomes" id="UP001385951">
    <property type="component" value="Unassembled WGS sequence"/>
</dbReference>
<dbReference type="InterPro" id="IPR031463">
    <property type="entry name" value="Mic12"/>
</dbReference>
<comment type="function">
    <text evidence="1 11">Component of the MICOS complex, a large protein complex of the mitochondrial inner membrane that plays crucial roles in the maintenance of crista junctions, inner membrane architecture, and formation of contact sites to the outer membrane.</text>
</comment>
<evidence type="ECO:0000256" key="7">
    <source>
        <dbReference type="ARBA" id="ARBA00023128"/>
    </source>
</evidence>
<comment type="subcellular location">
    <subcellularLocation>
        <location evidence="2">Membrane</location>
    </subcellularLocation>
    <subcellularLocation>
        <location evidence="11">Mitochondrion inner membrane</location>
        <topology evidence="11">Single-pass membrane protein</topology>
    </subcellularLocation>
</comment>
<comment type="similarity">
    <text evidence="3 11">Belongs to the MICOS complex subunit Mic12 family.</text>
</comment>
<comment type="caution">
    <text evidence="12">The sequence shown here is derived from an EMBL/GenBank/DDBJ whole genome shotgun (WGS) entry which is preliminary data.</text>
</comment>
<proteinExistence type="inferred from homology"/>
<keyword evidence="8" id="KW-0472">Membrane</keyword>
<keyword evidence="5" id="KW-0812">Transmembrane</keyword>
<evidence type="ECO:0000256" key="5">
    <source>
        <dbReference type="ARBA" id="ARBA00022692"/>
    </source>
</evidence>
<keyword evidence="11" id="KW-0999">Mitochondrion inner membrane</keyword>
<evidence type="ECO:0000256" key="8">
    <source>
        <dbReference type="ARBA" id="ARBA00023136"/>
    </source>
</evidence>
<keyword evidence="6" id="KW-1133">Transmembrane helix</keyword>
<keyword evidence="7 11" id="KW-0496">Mitochondrion</keyword>
<evidence type="ECO:0000256" key="9">
    <source>
        <dbReference type="ARBA" id="ARBA00032159"/>
    </source>
</evidence>
<evidence type="ECO:0000256" key="1">
    <source>
        <dbReference type="ARBA" id="ARBA00002689"/>
    </source>
</evidence>
<evidence type="ECO:0000256" key="2">
    <source>
        <dbReference type="ARBA" id="ARBA00004370"/>
    </source>
</evidence>
<evidence type="ECO:0000256" key="11">
    <source>
        <dbReference type="RuleBase" id="RU363010"/>
    </source>
</evidence>
<comment type="subunit">
    <text evidence="11">Component of the mitochondrial contact site and cristae organizing system (MICOS) complex.</text>
</comment>
<protein>
    <recommendedName>
        <fullName evidence="4 11">MICOS complex subunit MIC12</fullName>
    </recommendedName>
    <alternativeName>
        <fullName evidence="10 11">Altered inheritance of mitochondria protein 5, mitochondrial</fullName>
    </alternativeName>
    <alternativeName>
        <fullName evidence="9 11">Found in mitochondrial proteome protein 51</fullName>
    </alternativeName>
</protein>
<evidence type="ECO:0000256" key="4">
    <source>
        <dbReference type="ARBA" id="ARBA00018170"/>
    </source>
</evidence>
<dbReference type="AlphaFoldDB" id="A0AAW0FMZ5"/>
<keyword evidence="13" id="KW-1185">Reference proteome</keyword>
<evidence type="ECO:0000256" key="6">
    <source>
        <dbReference type="ARBA" id="ARBA00022989"/>
    </source>
</evidence>
<evidence type="ECO:0000256" key="3">
    <source>
        <dbReference type="ARBA" id="ARBA00009188"/>
    </source>
</evidence>
<reference evidence="12 13" key="1">
    <citation type="submission" date="2022-09" db="EMBL/GenBank/DDBJ databases">
        <authorList>
            <person name="Palmer J.M."/>
        </authorList>
    </citation>
    <scope>NUCLEOTIDE SEQUENCE [LARGE SCALE GENOMIC DNA]</scope>
    <source>
        <strain evidence="12 13">DSM 7382</strain>
    </source>
</reference>
<dbReference type="GO" id="GO:0044284">
    <property type="term" value="C:mitochondrial crista junction"/>
    <property type="evidence" value="ECO:0007669"/>
    <property type="project" value="InterPro"/>
</dbReference>
<dbReference type="GO" id="GO:0042407">
    <property type="term" value="P:cristae formation"/>
    <property type="evidence" value="ECO:0007669"/>
    <property type="project" value="InterPro"/>
</dbReference>
<gene>
    <name evidence="12" type="ORF">QCA50_016630</name>
</gene>
<evidence type="ECO:0000313" key="13">
    <source>
        <dbReference type="Proteomes" id="UP001385951"/>
    </source>
</evidence>